<dbReference type="GeneID" id="97243326"/>
<dbReference type="RefSeq" id="WP_062762950.1">
    <property type="nucleotide sequence ID" value="NZ_CP121045.1"/>
</dbReference>
<dbReference type="InterPro" id="IPR001753">
    <property type="entry name" value="Enoyl-CoA_hydra/iso"/>
</dbReference>
<protein>
    <submittedName>
        <fullName evidence="1">Enoyl-CoA hydratase</fullName>
    </submittedName>
</protein>
<dbReference type="PANTHER" id="PTHR11941">
    <property type="entry name" value="ENOYL-COA HYDRATASE-RELATED"/>
    <property type="match status" value="1"/>
</dbReference>
<dbReference type="GO" id="GO:0003824">
    <property type="term" value="F:catalytic activity"/>
    <property type="evidence" value="ECO:0007669"/>
    <property type="project" value="UniProtKB-ARBA"/>
</dbReference>
<reference evidence="1 2" key="1">
    <citation type="submission" date="2015-12" db="EMBL/GenBank/DDBJ databases">
        <title>Genome sequence of Tistrella mobilis MCCC 1A02139.</title>
        <authorList>
            <person name="Lu L."/>
            <person name="Lai Q."/>
            <person name="Shao Z."/>
            <person name="Qian P."/>
        </authorList>
    </citation>
    <scope>NUCLEOTIDE SEQUENCE [LARGE SCALE GENOMIC DNA]</scope>
    <source>
        <strain evidence="1 2">MCCC 1A02139</strain>
    </source>
</reference>
<evidence type="ECO:0000313" key="2">
    <source>
        <dbReference type="Proteomes" id="UP000075787"/>
    </source>
</evidence>
<dbReference type="AlphaFoldDB" id="A0A162LEC3"/>
<dbReference type="SUPFAM" id="SSF52096">
    <property type="entry name" value="ClpP/crotonase"/>
    <property type="match status" value="1"/>
</dbReference>
<dbReference type="Proteomes" id="UP000075787">
    <property type="component" value="Unassembled WGS sequence"/>
</dbReference>
<organism evidence="1 2">
    <name type="scientific">Tistrella mobilis</name>
    <dbReference type="NCBI Taxonomy" id="171437"/>
    <lineage>
        <taxon>Bacteria</taxon>
        <taxon>Pseudomonadati</taxon>
        <taxon>Pseudomonadota</taxon>
        <taxon>Alphaproteobacteria</taxon>
        <taxon>Geminicoccales</taxon>
        <taxon>Geminicoccaceae</taxon>
        <taxon>Tistrella</taxon>
    </lineage>
</organism>
<dbReference type="OrthoDB" id="9777711at2"/>
<sequence>MADAAETGTDAEVLYTVTGRVATLTLNRPDKMNAWTPRMEAEFRAAMERAVADEAVRAIMVTGAGRGFCAGADMGRLTPAAPGEAKPAPAAARDYTPDNFGQRYSWLLDVPKPIVAAINGAAAGVGLCITLYCDLRYMVEDAKLTTAFARRGLIAEHGSAWILPRLIGPMAAADLLLSGRVLTGREAAALGLVRALPAEGFVEAVHAVAAELADLSSPRSMRIIKRQLYAGLFQDLATATHLADSEQVKCFATEDFREGVAHFVERRAPAFTGR</sequence>
<dbReference type="Pfam" id="PF00378">
    <property type="entry name" value="ECH_1"/>
    <property type="match status" value="1"/>
</dbReference>
<dbReference type="GO" id="GO:0006635">
    <property type="term" value="P:fatty acid beta-oxidation"/>
    <property type="evidence" value="ECO:0007669"/>
    <property type="project" value="TreeGrafter"/>
</dbReference>
<proteinExistence type="predicted"/>
<name>A0A162LEC3_9PROT</name>
<dbReference type="PANTHER" id="PTHR11941:SF133">
    <property type="entry name" value="1,2-EPOXYPHENYLACETYL-COA ISOMERASE"/>
    <property type="match status" value="1"/>
</dbReference>
<dbReference type="InterPro" id="IPR029045">
    <property type="entry name" value="ClpP/crotonase-like_dom_sf"/>
</dbReference>
<evidence type="ECO:0000313" key="1">
    <source>
        <dbReference type="EMBL" id="KYO54569.1"/>
    </source>
</evidence>
<gene>
    <name evidence="1" type="ORF">AUP44_24985</name>
</gene>
<dbReference type="Gene3D" id="3.90.226.10">
    <property type="entry name" value="2-enoyl-CoA Hydratase, Chain A, domain 1"/>
    <property type="match status" value="1"/>
</dbReference>
<dbReference type="CDD" id="cd06558">
    <property type="entry name" value="crotonase-like"/>
    <property type="match status" value="1"/>
</dbReference>
<dbReference type="EMBL" id="LPZR01000084">
    <property type="protein sequence ID" value="KYO54569.1"/>
    <property type="molecule type" value="Genomic_DNA"/>
</dbReference>
<accession>A0A162LEC3</accession>
<comment type="caution">
    <text evidence="1">The sequence shown here is derived from an EMBL/GenBank/DDBJ whole genome shotgun (WGS) entry which is preliminary data.</text>
</comment>